<keyword evidence="1" id="KW-0560">Oxidoreductase</keyword>
<evidence type="ECO:0000313" key="4">
    <source>
        <dbReference type="Proteomes" id="UP001499988"/>
    </source>
</evidence>
<dbReference type="Pfam" id="PF01243">
    <property type="entry name" value="PNPOx_N"/>
    <property type="match status" value="1"/>
</dbReference>
<evidence type="ECO:0000256" key="1">
    <source>
        <dbReference type="ARBA" id="ARBA00023002"/>
    </source>
</evidence>
<dbReference type="InterPro" id="IPR012349">
    <property type="entry name" value="Split_barrel_FMN-bd"/>
</dbReference>
<accession>A0ABP9EX66</accession>
<dbReference type="PANTHER" id="PTHR35176:SF6">
    <property type="entry name" value="HEME OXYGENASE HI_0854-RELATED"/>
    <property type="match status" value="1"/>
</dbReference>
<protein>
    <recommendedName>
        <fullName evidence="2">Pyridoxamine 5'-phosphate oxidase N-terminal domain-containing protein</fullName>
    </recommendedName>
</protein>
<feature type="domain" description="Pyridoxamine 5'-phosphate oxidase N-terminal" evidence="2">
    <location>
        <begin position="8"/>
        <end position="93"/>
    </location>
</feature>
<proteinExistence type="predicted"/>
<dbReference type="RefSeq" id="WP_345335546.1">
    <property type="nucleotide sequence ID" value="NZ_BAABJZ010000078.1"/>
</dbReference>
<keyword evidence="4" id="KW-1185">Reference proteome</keyword>
<name>A0ABP9EX66_9GAMM</name>
<dbReference type="Proteomes" id="UP001499988">
    <property type="component" value="Unassembled WGS sequence"/>
</dbReference>
<evidence type="ECO:0000313" key="3">
    <source>
        <dbReference type="EMBL" id="GAA4889145.1"/>
    </source>
</evidence>
<dbReference type="Gene3D" id="2.30.110.10">
    <property type="entry name" value="Electron Transport, Fmn-binding Protein, Chain A"/>
    <property type="match status" value="1"/>
</dbReference>
<reference evidence="4" key="1">
    <citation type="journal article" date="2019" name="Int. J. Syst. Evol. Microbiol.">
        <title>The Global Catalogue of Microorganisms (GCM) 10K type strain sequencing project: providing services to taxonomists for standard genome sequencing and annotation.</title>
        <authorList>
            <consortium name="The Broad Institute Genomics Platform"/>
            <consortium name="The Broad Institute Genome Sequencing Center for Infectious Disease"/>
            <person name="Wu L."/>
            <person name="Ma J."/>
        </authorList>
    </citation>
    <scope>NUCLEOTIDE SEQUENCE [LARGE SCALE GENOMIC DNA]</scope>
    <source>
        <strain evidence="4">JCM 18401</strain>
    </source>
</reference>
<dbReference type="PANTHER" id="PTHR35176">
    <property type="entry name" value="HEME OXYGENASE HI_0854-RELATED"/>
    <property type="match status" value="1"/>
</dbReference>
<dbReference type="EMBL" id="BAABJZ010000078">
    <property type="protein sequence ID" value="GAA4889145.1"/>
    <property type="molecule type" value="Genomic_DNA"/>
</dbReference>
<comment type="caution">
    <text evidence="3">The sequence shown here is derived from an EMBL/GenBank/DDBJ whole genome shotgun (WGS) entry which is preliminary data.</text>
</comment>
<evidence type="ECO:0000259" key="2">
    <source>
        <dbReference type="Pfam" id="PF01243"/>
    </source>
</evidence>
<dbReference type="SUPFAM" id="SSF50475">
    <property type="entry name" value="FMN-binding split barrel"/>
    <property type="match status" value="1"/>
</dbReference>
<organism evidence="3 4">
    <name type="scientific">Ferrimonas pelagia</name>
    <dbReference type="NCBI Taxonomy" id="1177826"/>
    <lineage>
        <taxon>Bacteria</taxon>
        <taxon>Pseudomonadati</taxon>
        <taxon>Pseudomonadota</taxon>
        <taxon>Gammaproteobacteria</taxon>
        <taxon>Alteromonadales</taxon>
        <taxon>Ferrimonadaceae</taxon>
        <taxon>Ferrimonas</taxon>
    </lineage>
</organism>
<sequence>MSDAANTILEFIQSTDVQYLATIGLDGRPKLRPVQMVYAEGGVPVYCTGTGKAMYQELMANPEIELCVCQQHRWVRLSGRVRWLEDRQVKQNIIERNALVASIYHSADNPLLAAFGFERAEATLVDLTDSVARRAPEVVQLC</sequence>
<dbReference type="InterPro" id="IPR052019">
    <property type="entry name" value="F420H2_bilvrd_red/Heme_oxyg"/>
</dbReference>
<dbReference type="InterPro" id="IPR011576">
    <property type="entry name" value="Pyridox_Oxase_N"/>
</dbReference>
<gene>
    <name evidence="3" type="ORF">GCM10023333_23070</name>
</gene>